<evidence type="ECO:0000259" key="1">
    <source>
        <dbReference type="PROSITE" id="PS51819"/>
    </source>
</evidence>
<dbReference type="Gene3D" id="3.10.180.10">
    <property type="entry name" value="2,3-Dihydroxybiphenyl 1,2-Dioxygenase, domain 1"/>
    <property type="match status" value="1"/>
</dbReference>
<dbReference type="InterPro" id="IPR029068">
    <property type="entry name" value="Glyas_Bleomycin-R_OHBP_Dase"/>
</dbReference>
<dbReference type="Proteomes" id="UP001060275">
    <property type="component" value="Unassembled WGS sequence"/>
</dbReference>
<dbReference type="PANTHER" id="PTHR35006:SF2">
    <property type="entry name" value="GLYOXALASE FAMILY PROTEIN (AFU_ORTHOLOGUE AFUA_5G14830)"/>
    <property type="match status" value="1"/>
</dbReference>
<accession>A0A9Q4APM4</accession>
<dbReference type="InterPro" id="IPR004360">
    <property type="entry name" value="Glyas_Fos-R_dOase_dom"/>
</dbReference>
<evidence type="ECO:0000313" key="3">
    <source>
        <dbReference type="Proteomes" id="UP001060275"/>
    </source>
</evidence>
<name>A0A9Q4APM4_9HYPH</name>
<dbReference type="Pfam" id="PF00903">
    <property type="entry name" value="Glyoxalase"/>
    <property type="match status" value="1"/>
</dbReference>
<sequence>MLDHVGILVADWTRARAFYDAAFAPLGITMLNQVPVEYTGGVRVGGYGATSPDFWLTEAAQTGPGRHYAFAAKSRAEVDAFHAAAMAAGGQDNGAPGLREHYHPTYYGAFVIDPDGNNIEAVCHAPG</sequence>
<evidence type="ECO:0000313" key="2">
    <source>
        <dbReference type="EMBL" id="MCP8887802.1"/>
    </source>
</evidence>
<dbReference type="SUPFAM" id="SSF54593">
    <property type="entry name" value="Glyoxalase/Bleomycin resistance protein/Dihydroxybiphenyl dioxygenase"/>
    <property type="match status" value="1"/>
</dbReference>
<reference evidence="2" key="1">
    <citation type="submission" date="2022-06" db="EMBL/GenBank/DDBJ databases">
        <title>Devosia sp. XJ19-45 genome assembly.</title>
        <authorList>
            <person name="Li B."/>
            <person name="Cai M."/>
            <person name="Nie G."/>
            <person name="Li W."/>
        </authorList>
    </citation>
    <scope>NUCLEOTIDE SEQUENCE</scope>
    <source>
        <strain evidence="2">XJ19-45</strain>
    </source>
</reference>
<organism evidence="2 3">
    <name type="scientific">Devosia ureilytica</name>
    <dbReference type="NCBI Taxonomy" id="2952754"/>
    <lineage>
        <taxon>Bacteria</taxon>
        <taxon>Pseudomonadati</taxon>
        <taxon>Pseudomonadota</taxon>
        <taxon>Alphaproteobacteria</taxon>
        <taxon>Hyphomicrobiales</taxon>
        <taxon>Devosiaceae</taxon>
        <taxon>Devosia</taxon>
    </lineage>
</organism>
<feature type="domain" description="VOC" evidence="1">
    <location>
        <begin position="1"/>
        <end position="124"/>
    </location>
</feature>
<dbReference type="InterPro" id="IPR037523">
    <property type="entry name" value="VOC_core"/>
</dbReference>
<keyword evidence="3" id="KW-1185">Reference proteome</keyword>
<protein>
    <submittedName>
        <fullName evidence="2">VOC family protein</fullName>
    </submittedName>
</protein>
<dbReference type="CDD" id="cd07262">
    <property type="entry name" value="VOC_like"/>
    <property type="match status" value="1"/>
</dbReference>
<dbReference type="PROSITE" id="PS51819">
    <property type="entry name" value="VOC"/>
    <property type="match status" value="1"/>
</dbReference>
<gene>
    <name evidence="2" type="ORF">NF348_11830</name>
</gene>
<dbReference type="RefSeq" id="WP_254674891.1">
    <property type="nucleotide sequence ID" value="NZ_JAMWDU010000004.1"/>
</dbReference>
<dbReference type="PANTHER" id="PTHR35006">
    <property type="entry name" value="GLYOXALASE FAMILY PROTEIN (AFU_ORTHOLOGUE AFUA_5G14830)"/>
    <property type="match status" value="1"/>
</dbReference>
<dbReference type="EMBL" id="JAMWDU010000004">
    <property type="protein sequence ID" value="MCP8887802.1"/>
    <property type="molecule type" value="Genomic_DNA"/>
</dbReference>
<comment type="caution">
    <text evidence="2">The sequence shown here is derived from an EMBL/GenBank/DDBJ whole genome shotgun (WGS) entry which is preliminary data.</text>
</comment>
<dbReference type="AlphaFoldDB" id="A0A9Q4APM4"/>
<proteinExistence type="predicted"/>